<evidence type="ECO:0000313" key="2">
    <source>
        <dbReference type="EMBL" id="OHX67553.1"/>
    </source>
</evidence>
<accession>A0A1S1Z315</accession>
<sequence length="397" mass="46382">MPQINTLIIIQYLLVIFCSITFGQSSSSSQERLLKLSRYSINENRCNDALNYLDTLESISLTKEGEMEMFSLRAKSYSILALNEDCSDSTTIDVCTEYTENTIYWYQKILSYSDSSQLFYKYAKAELNRFYDNLITEGTAQFIKGNIIKASYFFKQAILINTTDPINLRYSMIAAELTQDYQKALDYSDLLLKVNYDSIEVFESRAFYYESLKNPKKAIEEVDKGLKKYPIHYSLVYRGLGICVREHWYNKGLSLILPLIEKYPYDEKSLMNVGMLYESLGNPNKAMLFYTRAINVSPTRLDSYLNISQLQFIEAMKIQKVIMNWNSNKQKEEYKNVHKSDLRKKAKFYLNLTYLNAKKAYLLDKENKEALTTYYNASLLLKRSKELKDLEESLEVK</sequence>
<dbReference type="SMART" id="SM00028">
    <property type="entry name" value="TPR"/>
    <property type="match status" value="3"/>
</dbReference>
<dbReference type="Gene3D" id="1.25.40.10">
    <property type="entry name" value="Tetratricopeptide repeat domain"/>
    <property type="match status" value="2"/>
</dbReference>
<name>A0A1S1Z315_FLAPC</name>
<dbReference type="AlphaFoldDB" id="A0A1S1Z315"/>
<comment type="caution">
    <text evidence="2">The sequence shown here is derived from an EMBL/GenBank/DDBJ whole genome shotgun (WGS) entry which is preliminary data.</text>
</comment>
<protein>
    <submittedName>
        <fullName evidence="2">Uncharacterized protein</fullName>
    </submittedName>
</protein>
<keyword evidence="1" id="KW-0802">TPR repeat</keyword>
<keyword evidence="3" id="KW-1185">Reference proteome</keyword>
<dbReference type="Proteomes" id="UP000179797">
    <property type="component" value="Unassembled WGS sequence"/>
</dbReference>
<feature type="repeat" description="TPR" evidence="1">
    <location>
        <begin position="267"/>
        <end position="300"/>
    </location>
</feature>
<dbReference type="InterPro" id="IPR011990">
    <property type="entry name" value="TPR-like_helical_dom_sf"/>
</dbReference>
<dbReference type="OrthoDB" id="975080at2"/>
<dbReference type="RefSeq" id="WP_044229528.1">
    <property type="nucleotide sequence ID" value="NZ_JRYR02000001.1"/>
</dbReference>
<organism evidence="2 3">
    <name type="scientific">Flammeovirga pacifica</name>
    <dbReference type="NCBI Taxonomy" id="915059"/>
    <lineage>
        <taxon>Bacteria</taxon>
        <taxon>Pseudomonadati</taxon>
        <taxon>Bacteroidota</taxon>
        <taxon>Cytophagia</taxon>
        <taxon>Cytophagales</taxon>
        <taxon>Flammeovirgaceae</taxon>
        <taxon>Flammeovirga</taxon>
    </lineage>
</organism>
<dbReference type="InterPro" id="IPR019734">
    <property type="entry name" value="TPR_rpt"/>
</dbReference>
<reference evidence="2 3" key="1">
    <citation type="journal article" date="2012" name="Int. J. Syst. Evol. Microbiol.">
        <title>Flammeovirga pacifica sp. nov., isolated from deep-sea sediment.</title>
        <authorList>
            <person name="Xu H."/>
            <person name="Fu Y."/>
            <person name="Yang N."/>
            <person name="Ding Z."/>
            <person name="Lai Q."/>
            <person name="Zeng R."/>
        </authorList>
    </citation>
    <scope>NUCLEOTIDE SEQUENCE [LARGE SCALE GENOMIC DNA]</scope>
    <source>
        <strain evidence="3">DSM 24597 / LMG 26175 / WPAGA1</strain>
    </source>
</reference>
<dbReference type="EMBL" id="JRYR02000001">
    <property type="protein sequence ID" value="OHX67553.1"/>
    <property type="molecule type" value="Genomic_DNA"/>
</dbReference>
<evidence type="ECO:0000256" key="1">
    <source>
        <dbReference type="PROSITE-ProRule" id="PRU00339"/>
    </source>
</evidence>
<dbReference type="SUPFAM" id="SSF48452">
    <property type="entry name" value="TPR-like"/>
    <property type="match status" value="1"/>
</dbReference>
<dbReference type="PROSITE" id="PS50005">
    <property type="entry name" value="TPR"/>
    <property type="match status" value="1"/>
</dbReference>
<proteinExistence type="predicted"/>
<dbReference type="STRING" id="915059.NH26_14960"/>
<gene>
    <name evidence="2" type="ORF">NH26_14960</name>
</gene>
<evidence type="ECO:0000313" key="3">
    <source>
        <dbReference type="Proteomes" id="UP000179797"/>
    </source>
</evidence>